<feature type="domain" description="Transposase (putative) YhgA-like" evidence="1">
    <location>
        <begin position="76"/>
        <end position="191"/>
    </location>
</feature>
<dbReference type="InterPro" id="IPR006842">
    <property type="entry name" value="Transposase_31"/>
</dbReference>
<evidence type="ECO:0000259" key="1">
    <source>
        <dbReference type="Pfam" id="PF04754"/>
    </source>
</evidence>
<name>A0A3R8JNL5_9FIRM</name>
<comment type="caution">
    <text evidence="2">The sequence shown here is derived from an EMBL/GenBank/DDBJ whole genome shotgun (WGS) entry which is preliminary data.</text>
</comment>
<reference evidence="2" key="1">
    <citation type="submission" date="2018-10" db="EMBL/GenBank/DDBJ databases">
        <title>Schaedlerella arabinophila gen. nov. sp. nov., isolated from the mouse intestinal tract and comparative analysis with the genome of the closely related altered Schaedler flora strain ASF502.</title>
        <authorList>
            <person name="Miyake S."/>
            <person name="Soh M."/>
            <person name="Seedorf H."/>
        </authorList>
    </citation>
    <scope>NUCLEOTIDE SEQUENCE [LARGE SCALE GENOMIC DNA]</scope>
    <source>
        <strain evidence="2">DSM 106076</strain>
    </source>
</reference>
<protein>
    <submittedName>
        <fullName evidence="2">Transposase</fullName>
    </submittedName>
</protein>
<accession>A0A3R8JNL5</accession>
<organism evidence="2 3">
    <name type="scientific">Schaedlerella arabinosiphila</name>
    <dbReference type="NCBI Taxonomy" id="2044587"/>
    <lineage>
        <taxon>Bacteria</taxon>
        <taxon>Bacillati</taxon>
        <taxon>Bacillota</taxon>
        <taxon>Clostridia</taxon>
        <taxon>Lachnospirales</taxon>
        <taxon>Lachnospiraceae</taxon>
        <taxon>Schaedlerella</taxon>
    </lineage>
</organism>
<dbReference type="Proteomes" id="UP000274920">
    <property type="component" value="Unassembled WGS sequence"/>
</dbReference>
<sequence length="296" mass="34589">MAEKDIAEKTLEAYNDVFADIINVLLFNGERQVKEDELEEESPNSSYKADGKLHAQERDVAKYWRKGLVRIALYGLENQTDIDSDMPLRLFSYDGAAYRGQLLADKETKEKTGKAAPRYPVVTLVLYFGYQKHWKTPRTLYDCLDIPEEIKPYVNNYRMNLYEIAYLSDEQAQMFTSDFRIVADYFVQMRKNRNYIAPETTINHVHELLQLMSVMTRDNRFADVYSPDMERRPTNMCEVLDRVENRGIQKGIEQGEGIILSLMKYLLSNGRLDDAKRATEDEAYRIKLLDEIPFQK</sequence>
<dbReference type="EMBL" id="RHJS01000002">
    <property type="protein sequence ID" value="RRK32071.1"/>
    <property type="molecule type" value="Genomic_DNA"/>
</dbReference>
<evidence type="ECO:0000313" key="3">
    <source>
        <dbReference type="Proteomes" id="UP000274920"/>
    </source>
</evidence>
<gene>
    <name evidence="2" type="ORF">EBB54_12350</name>
</gene>
<dbReference type="Pfam" id="PF04754">
    <property type="entry name" value="Transposase_31"/>
    <property type="match status" value="1"/>
</dbReference>
<dbReference type="AlphaFoldDB" id="A0A3R8JNL5"/>
<proteinExistence type="predicted"/>
<keyword evidence="3" id="KW-1185">Reference proteome</keyword>
<evidence type="ECO:0000313" key="2">
    <source>
        <dbReference type="EMBL" id="RRK32071.1"/>
    </source>
</evidence>
<dbReference type="RefSeq" id="WP_125127618.1">
    <property type="nucleotide sequence ID" value="NZ_RHJS01000002.1"/>
</dbReference>